<organism evidence="3 4">
    <name type="scientific">Mycena alexandri</name>
    <dbReference type="NCBI Taxonomy" id="1745969"/>
    <lineage>
        <taxon>Eukaryota</taxon>
        <taxon>Fungi</taxon>
        <taxon>Dikarya</taxon>
        <taxon>Basidiomycota</taxon>
        <taxon>Agaricomycotina</taxon>
        <taxon>Agaricomycetes</taxon>
        <taxon>Agaricomycetidae</taxon>
        <taxon>Agaricales</taxon>
        <taxon>Marasmiineae</taxon>
        <taxon>Mycenaceae</taxon>
        <taxon>Mycena</taxon>
    </lineage>
</organism>
<comment type="caution">
    <text evidence="3">The sequence shown here is derived from an EMBL/GenBank/DDBJ whole genome shotgun (WGS) entry which is preliminary data.</text>
</comment>
<evidence type="ECO:0000313" key="4">
    <source>
        <dbReference type="Proteomes" id="UP001218188"/>
    </source>
</evidence>
<feature type="region of interest" description="Disordered" evidence="2">
    <location>
        <begin position="134"/>
        <end position="200"/>
    </location>
</feature>
<reference evidence="3" key="1">
    <citation type="submission" date="2023-03" db="EMBL/GenBank/DDBJ databases">
        <title>Massive genome expansion in bonnet fungi (Mycena s.s.) driven by repeated elements and novel gene families across ecological guilds.</title>
        <authorList>
            <consortium name="Lawrence Berkeley National Laboratory"/>
            <person name="Harder C.B."/>
            <person name="Miyauchi S."/>
            <person name="Viragh M."/>
            <person name="Kuo A."/>
            <person name="Thoen E."/>
            <person name="Andreopoulos B."/>
            <person name="Lu D."/>
            <person name="Skrede I."/>
            <person name="Drula E."/>
            <person name="Henrissat B."/>
            <person name="Morin E."/>
            <person name="Kohler A."/>
            <person name="Barry K."/>
            <person name="LaButti K."/>
            <person name="Morin E."/>
            <person name="Salamov A."/>
            <person name="Lipzen A."/>
            <person name="Mereny Z."/>
            <person name="Hegedus B."/>
            <person name="Baldrian P."/>
            <person name="Stursova M."/>
            <person name="Weitz H."/>
            <person name="Taylor A."/>
            <person name="Grigoriev I.V."/>
            <person name="Nagy L.G."/>
            <person name="Martin F."/>
            <person name="Kauserud H."/>
        </authorList>
    </citation>
    <scope>NUCLEOTIDE SEQUENCE</scope>
    <source>
        <strain evidence="3">CBHHK200</strain>
    </source>
</reference>
<name>A0AAD6X036_9AGAR</name>
<keyword evidence="4" id="KW-1185">Reference proteome</keyword>
<feature type="region of interest" description="Disordered" evidence="2">
    <location>
        <begin position="745"/>
        <end position="808"/>
    </location>
</feature>
<dbReference type="Proteomes" id="UP001218188">
    <property type="component" value="Unassembled WGS sequence"/>
</dbReference>
<feature type="coiled-coil region" evidence="1">
    <location>
        <begin position="362"/>
        <end position="389"/>
    </location>
</feature>
<sequence length="890" mass="97126">MKPPRTMANNFETRTFLVRSDSDDGEETCSFKDHRGTGVPSPQLGALGDTYIDVEALVLYGHCADGWTQWPGPANHSTTLAHPTHESLFLWCNTTEKEVSWMSRSKMERSQALSASELISHVVTTEARKKLKRKADALPKEVDSREKRPNITAVQPPVPGPGPIASEPSALAWRRCKGSNPPQKSAPSASTTADTPDMVPPDLVPLHVFPPKLLSPPVSTATSQPIPPPRGIPSTQLAPVMLNFLHATTRKEPQHFVGVQSPTTIHPLNHPTTNTAPEKAHTVSQPRLSPETPIDMTHPQGVSVQHPLPVQSPSLHPSTVSARTSTPLVTLPQYGELAALNHKLSTENGWLKGWNNKLISQHKVMRQDQDTLRKERDMLQRERDALQQEGKITKSQVRDLFQGSNLLFAKSEAQQRSIHAMEMTIQRLQADNKNLRMQVAVATAEHQNQQSTGSLEMAPQENVTTVNDSHFKKPNVPVNLEPLDNSQIEGGGNEHSEMIDLTLSDNEEDTGGPTAVPGNTLSKMLVTREKLIGSTNSAHVMPPSSSPTKGSGAYEALGGTAASVSSLPPVAQQTKWIQPSRSQLGHFLIVDTEFSDTQLIELVQQRGGVQTITTKIWGQILLHLELVAKEKHQNFQVPRLGWSDTCAALEHYYLRHIVRSQSTTRQFFTPQVVSDPNSFRSSTSEFPTDRDAAQPMLVDLGARSASSEISQVTVEISDSSAHAAALVADAPIPSGTNVGTNMAPIESGAPEAAPGRSPFRSSSTENYDAVVGDHGSGDNMRQSHLGGDADDSNHEGEMEEVKNDTPEIRSRRLTQTHLEILWTNYEGVFFCDVCGSNGVKYAVGANPGTVEEMLEHSEGHHADVCDIITTKTSGMSDAEIQDWLKEFDAE</sequence>
<feature type="compositionally biased region" description="Basic and acidic residues" evidence="2">
    <location>
        <begin position="791"/>
        <end position="808"/>
    </location>
</feature>
<keyword evidence="1" id="KW-0175">Coiled coil</keyword>
<feature type="coiled-coil region" evidence="1">
    <location>
        <begin position="418"/>
        <end position="445"/>
    </location>
</feature>
<protein>
    <submittedName>
        <fullName evidence="3">Uncharacterized protein</fullName>
    </submittedName>
</protein>
<dbReference type="AlphaFoldDB" id="A0AAD6X036"/>
<feature type="compositionally biased region" description="Polar residues" evidence="2">
    <location>
        <begin position="180"/>
        <end position="194"/>
    </location>
</feature>
<dbReference type="EMBL" id="JARJCM010000125">
    <property type="protein sequence ID" value="KAJ7027369.1"/>
    <property type="molecule type" value="Genomic_DNA"/>
</dbReference>
<evidence type="ECO:0000256" key="2">
    <source>
        <dbReference type="SAM" id="MobiDB-lite"/>
    </source>
</evidence>
<proteinExistence type="predicted"/>
<feature type="compositionally biased region" description="Basic and acidic residues" evidence="2">
    <location>
        <begin position="134"/>
        <end position="149"/>
    </location>
</feature>
<evidence type="ECO:0000313" key="3">
    <source>
        <dbReference type="EMBL" id="KAJ7027369.1"/>
    </source>
</evidence>
<gene>
    <name evidence="3" type="ORF">C8F04DRAFT_92165</name>
</gene>
<evidence type="ECO:0000256" key="1">
    <source>
        <dbReference type="SAM" id="Coils"/>
    </source>
</evidence>
<accession>A0AAD6X036</accession>